<gene>
    <name evidence="2" type="ORF">GHK86_05590</name>
</gene>
<dbReference type="EMBL" id="WJHE01000241">
    <property type="protein sequence ID" value="MST32198.1"/>
    <property type="molecule type" value="Genomic_DNA"/>
</dbReference>
<sequence>MSSWPDQPVIWEVNTAAWLRELGGPAGGRRRLDDVSSAEWDALLPPGVDAVWLMGVWERSPAGIAIARGNAGLRSDFRAALGDVTDADIVGSPYCIRSYSVDPAFGGEEGLAAARAELARRGLRLLLDYVPNHVAPDHAWTTEHPELFVHGSSEDVGAHPEAYLEVGGAHLAHGRDPYFPPWPDVVQLNAFEPRLRQATASTLAAIGDRADGVRCDMAMLMMNAVFARTWGANAGPEPAADFWPEVLAQVRATHPGMVFVAEAYWDLEWDLQQQGFDFCYDKRLYDRLVHEDAGAVRAHLGADLGYQHRLVRFLENHDEPRAAAAMDKGRERAAAVVIATLPGATLWHQGQLAGRRVRLPVFLDRWPDEPVDPDLLAFHERLLAATEERKVRAGDWALLGVEGWPDNDSAHQLLSWSWGDATHRAVVVVNLSAQASQGRVALPWPDLEGRWWRLTDIVSPGTTFDREGGELAAAGLYVDLPPWGYNVFAVGEIPAFLMRPDPTHAGR</sequence>
<protein>
    <submittedName>
        <fullName evidence="2">Alpha-amylase</fullName>
    </submittedName>
</protein>
<dbReference type="PANTHER" id="PTHR47786:SF2">
    <property type="entry name" value="GLYCOSYL HYDROLASE FAMILY 13 CATALYTIC DOMAIN-CONTAINING PROTEIN"/>
    <property type="match status" value="1"/>
</dbReference>
<dbReference type="InterPro" id="IPR017853">
    <property type="entry name" value="GH"/>
</dbReference>
<dbReference type="Gene3D" id="3.20.20.80">
    <property type="entry name" value="Glycosidases"/>
    <property type="match status" value="1"/>
</dbReference>
<dbReference type="SMART" id="SM00642">
    <property type="entry name" value="Aamy"/>
    <property type="match status" value="1"/>
</dbReference>
<reference evidence="2 3" key="1">
    <citation type="submission" date="2019-11" db="EMBL/GenBank/DDBJ databases">
        <title>Acidiferrimicrobium australis gen. nov., sp. nov., an acidophilic and obligately heterotrophic, member of the Actinobacteria that catalyses dissimilatory oxido- reduction of iron isolated from metal-rich acidic water in Chile.</title>
        <authorList>
            <person name="Gonzalez D."/>
            <person name="Huber K."/>
            <person name="Hedrich S."/>
            <person name="Rojas-Villalobos C."/>
            <person name="Quatrini R."/>
            <person name="Dinamarca M.A."/>
            <person name="Schwarz A."/>
            <person name="Canales C."/>
            <person name="Nancucheo I."/>
        </authorList>
    </citation>
    <scope>NUCLEOTIDE SEQUENCE [LARGE SCALE GENOMIC DNA]</scope>
    <source>
        <strain evidence="2 3">USS-CCA1</strain>
    </source>
</reference>
<dbReference type="PANTHER" id="PTHR47786">
    <property type="entry name" value="ALPHA-1,4-GLUCAN:MALTOSE-1-PHOSPHATE MALTOSYLTRANSFERASE"/>
    <property type="match status" value="1"/>
</dbReference>
<accession>A0ABW9QUY3</accession>
<dbReference type="InterPro" id="IPR006047">
    <property type="entry name" value="GH13_cat_dom"/>
</dbReference>
<dbReference type="SUPFAM" id="SSF51445">
    <property type="entry name" value="(Trans)glycosidases"/>
    <property type="match status" value="1"/>
</dbReference>
<dbReference type="Pfam" id="PF00128">
    <property type="entry name" value="Alpha-amylase"/>
    <property type="match status" value="1"/>
</dbReference>
<proteinExistence type="predicted"/>
<comment type="caution">
    <text evidence="2">The sequence shown here is derived from an EMBL/GenBank/DDBJ whole genome shotgun (WGS) entry which is preliminary data.</text>
</comment>
<name>A0ABW9QUY3_9ACTN</name>
<keyword evidence="3" id="KW-1185">Reference proteome</keyword>
<feature type="domain" description="Glycosyl hydrolase family 13 catalytic" evidence="1">
    <location>
        <begin position="12"/>
        <end position="379"/>
    </location>
</feature>
<dbReference type="Proteomes" id="UP000437736">
    <property type="component" value="Unassembled WGS sequence"/>
</dbReference>
<evidence type="ECO:0000313" key="3">
    <source>
        <dbReference type="Proteomes" id="UP000437736"/>
    </source>
</evidence>
<dbReference type="CDD" id="cd11347">
    <property type="entry name" value="AmyAc_1"/>
    <property type="match status" value="1"/>
</dbReference>
<evidence type="ECO:0000313" key="2">
    <source>
        <dbReference type="EMBL" id="MST32198.1"/>
    </source>
</evidence>
<organism evidence="2 3">
    <name type="scientific">Acidiferrimicrobium australe</name>
    <dbReference type="NCBI Taxonomy" id="2664430"/>
    <lineage>
        <taxon>Bacteria</taxon>
        <taxon>Bacillati</taxon>
        <taxon>Actinomycetota</taxon>
        <taxon>Acidimicrobiia</taxon>
        <taxon>Acidimicrobiales</taxon>
        <taxon>Acidimicrobiaceae</taxon>
        <taxon>Acidiferrimicrobium</taxon>
    </lineage>
</organism>
<evidence type="ECO:0000259" key="1">
    <source>
        <dbReference type="SMART" id="SM00642"/>
    </source>
</evidence>